<dbReference type="SUPFAM" id="SSF81383">
    <property type="entry name" value="F-box domain"/>
    <property type="match status" value="1"/>
</dbReference>
<dbReference type="InterPro" id="IPR017970">
    <property type="entry name" value="Homeobox_CS"/>
</dbReference>
<name>A0ABR0CNM8_9LAMI</name>
<keyword evidence="2" id="KW-0805">Transcription regulation</keyword>
<dbReference type="SMART" id="SM00389">
    <property type="entry name" value="HOX"/>
    <property type="match status" value="1"/>
</dbReference>
<evidence type="ECO:0000313" key="13">
    <source>
        <dbReference type="Proteomes" id="UP001291926"/>
    </source>
</evidence>
<dbReference type="SUPFAM" id="SSF46689">
    <property type="entry name" value="Homeodomain-like"/>
    <property type="match status" value="1"/>
</dbReference>
<dbReference type="PROSITE" id="PS00027">
    <property type="entry name" value="HOMEOBOX_1"/>
    <property type="match status" value="1"/>
</dbReference>
<keyword evidence="9" id="KW-0175">Coiled coil</keyword>
<dbReference type="Pfam" id="PF02183">
    <property type="entry name" value="HALZ"/>
    <property type="match status" value="1"/>
</dbReference>
<feature type="DNA-binding region" description="Homeobox" evidence="7">
    <location>
        <begin position="325"/>
        <end position="384"/>
    </location>
</feature>
<evidence type="ECO:0000259" key="10">
    <source>
        <dbReference type="PROSITE" id="PS50071"/>
    </source>
</evidence>
<organism evidence="12 13">
    <name type="scientific">Penstemon davidsonii</name>
    <dbReference type="NCBI Taxonomy" id="160366"/>
    <lineage>
        <taxon>Eukaryota</taxon>
        <taxon>Viridiplantae</taxon>
        <taxon>Streptophyta</taxon>
        <taxon>Embryophyta</taxon>
        <taxon>Tracheophyta</taxon>
        <taxon>Spermatophyta</taxon>
        <taxon>Magnoliopsida</taxon>
        <taxon>eudicotyledons</taxon>
        <taxon>Gunneridae</taxon>
        <taxon>Pentapetalae</taxon>
        <taxon>asterids</taxon>
        <taxon>lamiids</taxon>
        <taxon>Lamiales</taxon>
        <taxon>Plantaginaceae</taxon>
        <taxon>Cheloneae</taxon>
        <taxon>Penstemon</taxon>
    </lineage>
</organism>
<evidence type="ECO:0000313" key="12">
    <source>
        <dbReference type="EMBL" id="KAK4478707.1"/>
    </source>
</evidence>
<feature type="domain" description="F-box" evidence="11">
    <location>
        <begin position="15"/>
        <end position="61"/>
    </location>
</feature>
<evidence type="ECO:0000256" key="3">
    <source>
        <dbReference type="ARBA" id="ARBA00023125"/>
    </source>
</evidence>
<dbReference type="Proteomes" id="UP001291926">
    <property type="component" value="Unassembled WGS sequence"/>
</dbReference>
<evidence type="ECO:0000256" key="6">
    <source>
        <dbReference type="ARBA" id="ARBA00023242"/>
    </source>
</evidence>
<gene>
    <name evidence="12" type="ORF">RD792_014205</name>
</gene>
<dbReference type="InterPro" id="IPR036047">
    <property type="entry name" value="F-box-like_dom_sf"/>
</dbReference>
<dbReference type="CDD" id="cd22162">
    <property type="entry name" value="F-box_AtSKIP3-like"/>
    <property type="match status" value="1"/>
</dbReference>
<dbReference type="PROSITE" id="PS50181">
    <property type="entry name" value="FBOX"/>
    <property type="match status" value="1"/>
</dbReference>
<accession>A0ABR0CNM8</accession>
<dbReference type="InterPro" id="IPR001810">
    <property type="entry name" value="F-box_dom"/>
</dbReference>
<evidence type="ECO:0000259" key="11">
    <source>
        <dbReference type="PROSITE" id="PS50181"/>
    </source>
</evidence>
<reference evidence="12 13" key="1">
    <citation type="journal article" date="2023" name="bioRxiv">
        <title>Genome report: Whole genome sequence and annotation of Penstemon davidsonii.</title>
        <authorList>
            <person name="Ostevik K.L."/>
            <person name="Alabady M."/>
            <person name="Zhang M."/>
            <person name="Rausher M.D."/>
        </authorList>
    </citation>
    <scope>NUCLEOTIDE SEQUENCE [LARGE SCALE GENOMIC DNA]</scope>
    <source>
        <strain evidence="12">DNT005</strain>
        <tissue evidence="12">Whole leaf</tissue>
    </source>
</reference>
<keyword evidence="6 7" id="KW-0539">Nucleus</keyword>
<dbReference type="EMBL" id="JAYDYQ010002687">
    <property type="protein sequence ID" value="KAK4478707.1"/>
    <property type="molecule type" value="Genomic_DNA"/>
</dbReference>
<comment type="caution">
    <text evidence="12">The sequence shown here is derived from an EMBL/GenBank/DDBJ whole genome shotgun (WGS) entry which is preliminary data.</text>
</comment>
<dbReference type="Pfam" id="PF14299">
    <property type="entry name" value="PP2"/>
    <property type="match status" value="1"/>
</dbReference>
<comment type="subcellular location">
    <subcellularLocation>
        <location evidence="1 7 8">Nucleus</location>
    </subcellularLocation>
</comment>
<protein>
    <submittedName>
        <fullName evidence="12">Uncharacterized protein</fullName>
    </submittedName>
</protein>
<dbReference type="Gene3D" id="1.10.10.60">
    <property type="entry name" value="Homeodomain-like"/>
    <property type="match status" value="1"/>
</dbReference>
<keyword evidence="4 7" id="KW-0371">Homeobox</keyword>
<feature type="domain" description="Homeobox" evidence="10">
    <location>
        <begin position="323"/>
        <end position="383"/>
    </location>
</feature>
<dbReference type="PANTHER" id="PTHR31960:SF2">
    <property type="entry name" value="F-BOX PROTEIN PP2-A15"/>
    <property type="match status" value="1"/>
</dbReference>
<evidence type="ECO:0000256" key="8">
    <source>
        <dbReference type="RuleBase" id="RU000682"/>
    </source>
</evidence>
<dbReference type="PANTHER" id="PTHR31960">
    <property type="entry name" value="F-BOX PROTEIN PP2-A15"/>
    <property type="match status" value="1"/>
</dbReference>
<evidence type="ECO:0000256" key="5">
    <source>
        <dbReference type="ARBA" id="ARBA00023163"/>
    </source>
</evidence>
<dbReference type="InterPro" id="IPR025886">
    <property type="entry name" value="PP2-like"/>
</dbReference>
<evidence type="ECO:0000256" key="1">
    <source>
        <dbReference type="ARBA" id="ARBA00004123"/>
    </source>
</evidence>
<keyword evidence="3 7" id="KW-0238">DNA-binding</keyword>
<dbReference type="InterPro" id="IPR009057">
    <property type="entry name" value="Homeodomain-like_sf"/>
</dbReference>
<dbReference type="PRINTS" id="PR00031">
    <property type="entry name" value="HTHREPRESSR"/>
</dbReference>
<feature type="coiled-coil region" evidence="9">
    <location>
        <begin position="375"/>
        <end position="409"/>
    </location>
</feature>
<dbReference type="InterPro" id="IPR000047">
    <property type="entry name" value="HTH_motif"/>
</dbReference>
<proteinExistence type="predicted"/>
<evidence type="ECO:0000256" key="2">
    <source>
        <dbReference type="ARBA" id="ARBA00023015"/>
    </source>
</evidence>
<dbReference type="PROSITE" id="PS50071">
    <property type="entry name" value="HOMEOBOX_2"/>
    <property type="match status" value="1"/>
</dbReference>
<keyword evidence="13" id="KW-1185">Reference proteome</keyword>
<dbReference type="Pfam" id="PF00046">
    <property type="entry name" value="Homeodomain"/>
    <property type="match status" value="1"/>
</dbReference>
<dbReference type="CDD" id="cd00086">
    <property type="entry name" value="homeodomain"/>
    <property type="match status" value="1"/>
</dbReference>
<evidence type="ECO:0000256" key="4">
    <source>
        <dbReference type="ARBA" id="ARBA00023155"/>
    </source>
</evidence>
<sequence length="480" mass="54636">MGASLSNLSENGSGGPGLGDIPESCVACVFLYLTPPEICNLARLNRAFRGAASSDAVWEAKLPSNYHDLLNILSNPDVGLQVVWLDKFTGRVCMSISAKAMGITGIEDRRYWNWFPTEESRFHVVAYLQQIWWFEVDGSVKFPFPPDIYTLSFRIHLGRFSKRLGRRVCNFEHAHGWDIKPVRFEFSTSDGQQASSECFLDDTTQDDSNGSYKRGCWLDCKVGEFIVTDSDPETEVRFSMKQIDCTHSKGGLCVDSVSIIPRSMDWNGNHLRGVPFVSRPENSFGYLYNYNYDQFSGLDMKQELHTMLPTTTLMDQKNVDISTGQDPKKKRLSTEQLESLENSFQEEIKLEPDRKLKLAKELGLQPRQIAVWFQNRRARWKAKQLERVYDALKQDFDAVSREKNKLQQEVFALRAILKEQVGKKQVSTGYITDQVSGTETVESTSIPSSEKPPLGTHQFGVQDNYNDQIMMPPAYWPVLP</sequence>
<dbReference type="InterPro" id="IPR003106">
    <property type="entry name" value="Leu_zip_homeo"/>
</dbReference>
<keyword evidence="5" id="KW-0804">Transcription</keyword>
<evidence type="ECO:0000256" key="7">
    <source>
        <dbReference type="PROSITE-ProRule" id="PRU00108"/>
    </source>
</evidence>
<evidence type="ECO:0000256" key="9">
    <source>
        <dbReference type="SAM" id="Coils"/>
    </source>
</evidence>
<dbReference type="InterPro" id="IPR001356">
    <property type="entry name" value="HD"/>
</dbReference>